<name>A0A177BCD1_9BILA</name>
<sequence>MIWGCLKSCGKVMIRKLDHTVNSDSYKKVLFEDVFTQLSNIISGFVFQQDNARPHIFEMKLQHKTRFSHVSQFILINS</sequence>
<evidence type="ECO:0000313" key="1">
    <source>
        <dbReference type="EMBL" id="OAF71154.1"/>
    </source>
</evidence>
<protein>
    <submittedName>
        <fullName evidence="1">Uncharacterized protein</fullName>
    </submittedName>
</protein>
<evidence type="ECO:0000313" key="2">
    <source>
        <dbReference type="Proteomes" id="UP000078046"/>
    </source>
</evidence>
<accession>A0A177BCD1</accession>
<dbReference type="Gene3D" id="3.30.420.10">
    <property type="entry name" value="Ribonuclease H-like superfamily/Ribonuclease H"/>
    <property type="match status" value="1"/>
</dbReference>
<proteinExistence type="predicted"/>
<comment type="caution">
    <text evidence="1">The sequence shown here is derived from an EMBL/GenBank/DDBJ whole genome shotgun (WGS) entry which is preliminary data.</text>
</comment>
<dbReference type="GO" id="GO:0003676">
    <property type="term" value="F:nucleic acid binding"/>
    <property type="evidence" value="ECO:0007669"/>
    <property type="project" value="InterPro"/>
</dbReference>
<reference evidence="1 2" key="1">
    <citation type="submission" date="2016-04" db="EMBL/GenBank/DDBJ databases">
        <title>The genome of Intoshia linei affirms orthonectids as highly simplified spiralians.</title>
        <authorList>
            <person name="Mikhailov K.V."/>
            <person name="Slusarev G.S."/>
            <person name="Nikitin M.A."/>
            <person name="Logacheva M.D."/>
            <person name="Penin A."/>
            <person name="Aleoshin V."/>
            <person name="Panchin Y.V."/>
        </authorList>
    </citation>
    <scope>NUCLEOTIDE SEQUENCE [LARGE SCALE GENOMIC DNA]</scope>
    <source>
        <strain evidence="1">Intl2013</strain>
        <tissue evidence="1">Whole animal</tissue>
    </source>
</reference>
<dbReference type="Proteomes" id="UP000078046">
    <property type="component" value="Unassembled WGS sequence"/>
</dbReference>
<dbReference type="InterPro" id="IPR036397">
    <property type="entry name" value="RNaseH_sf"/>
</dbReference>
<keyword evidence="2" id="KW-1185">Reference proteome</keyword>
<organism evidence="1 2">
    <name type="scientific">Intoshia linei</name>
    <dbReference type="NCBI Taxonomy" id="1819745"/>
    <lineage>
        <taxon>Eukaryota</taxon>
        <taxon>Metazoa</taxon>
        <taxon>Spiralia</taxon>
        <taxon>Lophotrochozoa</taxon>
        <taxon>Mesozoa</taxon>
        <taxon>Orthonectida</taxon>
        <taxon>Rhopaluridae</taxon>
        <taxon>Intoshia</taxon>
    </lineage>
</organism>
<dbReference type="OrthoDB" id="10667194at2759"/>
<gene>
    <name evidence="1" type="ORF">A3Q56_01042</name>
</gene>
<dbReference type="AlphaFoldDB" id="A0A177BCD1"/>
<dbReference type="EMBL" id="LWCA01000076">
    <property type="protein sequence ID" value="OAF71154.1"/>
    <property type="molecule type" value="Genomic_DNA"/>
</dbReference>